<sequence>MVVYNLKYFIIFNCKSSFFISYLFFITLLFTRRIIIFSIFPWFNTSLHHIQIKIIIKCRTKAIFVIYSFIHIFYM</sequence>
<feature type="transmembrane region" description="Helical" evidence="1">
    <location>
        <begin position="20"/>
        <end position="42"/>
    </location>
</feature>
<dbReference type="Proteomes" id="UP000018888">
    <property type="component" value="Unassembled WGS sequence"/>
</dbReference>
<evidence type="ECO:0000256" key="1">
    <source>
        <dbReference type="SAM" id="Phobius"/>
    </source>
</evidence>
<keyword evidence="1" id="KW-0472">Membrane</keyword>
<evidence type="ECO:0000313" key="3">
    <source>
        <dbReference type="Proteomes" id="UP000018888"/>
    </source>
</evidence>
<comment type="caution">
    <text evidence="2">The sequence shown here is derived from an EMBL/GenBank/DDBJ whole genome shotgun (WGS) entry which is preliminary data.</text>
</comment>
<feature type="non-terminal residue" evidence="2">
    <location>
        <position position="75"/>
    </location>
</feature>
<gene>
    <name evidence="2" type="ORF">GLOIN_2v1644515</name>
</gene>
<proteinExistence type="predicted"/>
<protein>
    <submittedName>
        <fullName evidence="2">Uncharacterized protein</fullName>
    </submittedName>
</protein>
<keyword evidence="3" id="KW-1185">Reference proteome</keyword>
<name>A0A2P4PQM8_RHIID</name>
<organism evidence="2 3">
    <name type="scientific">Rhizophagus irregularis (strain DAOM 181602 / DAOM 197198 / MUCL 43194)</name>
    <name type="common">Arbuscular mycorrhizal fungus</name>
    <name type="synonym">Glomus intraradices</name>
    <dbReference type="NCBI Taxonomy" id="747089"/>
    <lineage>
        <taxon>Eukaryota</taxon>
        <taxon>Fungi</taxon>
        <taxon>Fungi incertae sedis</taxon>
        <taxon>Mucoromycota</taxon>
        <taxon>Glomeromycotina</taxon>
        <taxon>Glomeromycetes</taxon>
        <taxon>Glomerales</taxon>
        <taxon>Glomeraceae</taxon>
        <taxon>Rhizophagus</taxon>
    </lineage>
</organism>
<keyword evidence="1" id="KW-0812">Transmembrane</keyword>
<keyword evidence="1" id="KW-1133">Transmembrane helix</keyword>
<reference evidence="2 3" key="2">
    <citation type="journal article" date="2018" name="New Phytol.">
        <title>High intraspecific genome diversity in the model arbuscular mycorrhizal symbiont Rhizophagus irregularis.</title>
        <authorList>
            <person name="Chen E.C.H."/>
            <person name="Morin E."/>
            <person name="Beaudet D."/>
            <person name="Noel J."/>
            <person name="Yildirir G."/>
            <person name="Ndikumana S."/>
            <person name="Charron P."/>
            <person name="St-Onge C."/>
            <person name="Giorgi J."/>
            <person name="Kruger M."/>
            <person name="Marton T."/>
            <person name="Ropars J."/>
            <person name="Grigoriev I.V."/>
            <person name="Hainaut M."/>
            <person name="Henrissat B."/>
            <person name="Roux C."/>
            <person name="Martin F."/>
            <person name="Corradi N."/>
        </authorList>
    </citation>
    <scope>NUCLEOTIDE SEQUENCE [LARGE SCALE GENOMIC DNA]</scope>
    <source>
        <strain evidence="2 3">DAOM 197198</strain>
    </source>
</reference>
<evidence type="ECO:0000313" key="2">
    <source>
        <dbReference type="EMBL" id="POG67694.1"/>
    </source>
</evidence>
<reference evidence="2 3" key="1">
    <citation type="journal article" date="2013" name="Proc. Natl. Acad. Sci. U.S.A.">
        <title>Genome of an arbuscular mycorrhizal fungus provides insight into the oldest plant symbiosis.</title>
        <authorList>
            <person name="Tisserant E."/>
            <person name="Malbreil M."/>
            <person name="Kuo A."/>
            <person name="Kohler A."/>
            <person name="Symeonidi A."/>
            <person name="Balestrini R."/>
            <person name="Charron P."/>
            <person name="Duensing N."/>
            <person name="Frei Dit Frey N."/>
            <person name="Gianinazzi-Pearson V."/>
            <person name="Gilbert L.B."/>
            <person name="Handa Y."/>
            <person name="Herr J.R."/>
            <person name="Hijri M."/>
            <person name="Koul R."/>
            <person name="Kawaguchi M."/>
            <person name="Krajinski F."/>
            <person name="Lammers P.J."/>
            <person name="Masclaux F.G."/>
            <person name="Murat C."/>
            <person name="Morin E."/>
            <person name="Ndikumana S."/>
            <person name="Pagni M."/>
            <person name="Petitpierre D."/>
            <person name="Requena N."/>
            <person name="Rosikiewicz P."/>
            <person name="Riley R."/>
            <person name="Saito K."/>
            <person name="San Clemente H."/>
            <person name="Shapiro H."/>
            <person name="van Tuinen D."/>
            <person name="Becard G."/>
            <person name="Bonfante P."/>
            <person name="Paszkowski U."/>
            <person name="Shachar-Hill Y.Y."/>
            <person name="Tuskan G.A."/>
            <person name="Young P.W."/>
            <person name="Sanders I.R."/>
            <person name="Henrissat B."/>
            <person name="Rensing S.A."/>
            <person name="Grigoriev I.V."/>
            <person name="Corradi N."/>
            <person name="Roux C."/>
            <person name="Martin F."/>
        </authorList>
    </citation>
    <scope>NUCLEOTIDE SEQUENCE [LARGE SCALE GENOMIC DNA]</scope>
    <source>
        <strain evidence="2 3">DAOM 197198</strain>
    </source>
</reference>
<dbReference type="AlphaFoldDB" id="A0A2P4PQM8"/>
<accession>A0A2P4PQM8</accession>
<dbReference type="EMBL" id="AUPC02000166">
    <property type="protein sequence ID" value="POG67694.1"/>
    <property type="molecule type" value="Genomic_DNA"/>
</dbReference>